<keyword evidence="1" id="KW-1133">Transmembrane helix</keyword>
<organism evidence="2 3">
    <name type="scientific">Halobellus litoreus</name>
    <dbReference type="NCBI Taxonomy" id="755310"/>
    <lineage>
        <taxon>Archaea</taxon>
        <taxon>Methanobacteriati</taxon>
        <taxon>Methanobacteriota</taxon>
        <taxon>Stenosarchaea group</taxon>
        <taxon>Halobacteria</taxon>
        <taxon>Halobacteriales</taxon>
        <taxon>Haloferacaceae</taxon>
        <taxon>Halobellus</taxon>
    </lineage>
</organism>
<sequence length="537" mass="57840">MALPRRLTGLVVFLVVLSSVPVSTAIVEEVEGSPEISIQAPDNRVAPGQEVTIPIYVTNDGIIREAGPTEYVERVITARALTAEVRSGSSPIRVNTGRIPAGNVPEGTVGPFEVSLTIPADARPGTYRLPVDVRYSYTRTVRYGSGTDDPEFRNYQRTRTRFIEITVRDRPRFEVVDVASNTRVGGVGPVAVTVENVGTEPASEATLRLRSADEELTFGRGSAEARAFSDAWQPGENRTFEFRARVASDAVRREYPVAATVSYTDVDGVQRASRELTAGIVPQAEVAFAVRNLSSDLYVGEPGTISGTVGNRGPVPVERAVLVYRSSSPHVAPVDGEVALGRLAPGDRRNFTFEVDVGDGASAGRRQLNLTVRYRDARGNPGTSDPLEPAVRLRPERDWLAVAPENATFDVDSDNRLTVRLRNVEDVALSDVRGRIEVTDPFSSASRTAYVPELGPGETATLAFEVTVSEDAVATQSSVSLNVTAERPDGETVRLDASVVPVTVTEEEGTDDSTLLGVGAVVAVVALVAGWWWLNRR</sequence>
<dbReference type="RefSeq" id="WP_256307738.1">
    <property type="nucleotide sequence ID" value="NZ_JANHAW010000002.1"/>
</dbReference>
<protein>
    <submittedName>
        <fullName evidence="2">Sialidase</fullName>
    </submittedName>
</protein>
<dbReference type="PANTHER" id="PTHR35902">
    <property type="entry name" value="S-LAYER DOMAIN-LIKE PROTEIN-RELATED"/>
    <property type="match status" value="1"/>
</dbReference>
<gene>
    <name evidence="2" type="ORF">ACFSAS_04085</name>
</gene>
<accession>A0ABD6DU03</accession>
<comment type="caution">
    <text evidence="2">The sequence shown here is derived from an EMBL/GenBank/DDBJ whole genome shotgun (WGS) entry which is preliminary data.</text>
</comment>
<evidence type="ECO:0000313" key="2">
    <source>
        <dbReference type="EMBL" id="MFD1684789.1"/>
    </source>
</evidence>
<name>A0ABD6DU03_9EURY</name>
<feature type="transmembrane region" description="Helical" evidence="1">
    <location>
        <begin position="515"/>
        <end position="534"/>
    </location>
</feature>
<dbReference type="AlphaFoldDB" id="A0ABD6DU03"/>
<dbReference type="PANTHER" id="PTHR35902:SF3">
    <property type="entry name" value="NPCBM-ASSOCIATED, NEW3 DOMAIN OF ALPHA-GALACTOSIDASE"/>
    <property type="match status" value="1"/>
</dbReference>
<keyword evidence="1" id="KW-0472">Membrane</keyword>
<dbReference type="EMBL" id="JBHUDP010000001">
    <property type="protein sequence ID" value="MFD1684789.1"/>
    <property type="molecule type" value="Genomic_DNA"/>
</dbReference>
<evidence type="ECO:0000313" key="3">
    <source>
        <dbReference type="Proteomes" id="UP001597092"/>
    </source>
</evidence>
<keyword evidence="3" id="KW-1185">Reference proteome</keyword>
<evidence type="ECO:0000256" key="1">
    <source>
        <dbReference type="SAM" id="Phobius"/>
    </source>
</evidence>
<proteinExistence type="predicted"/>
<reference evidence="2 3" key="1">
    <citation type="journal article" date="2019" name="Int. J. Syst. Evol. Microbiol.">
        <title>The Global Catalogue of Microorganisms (GCM) 10K type strain sequencing project: providing services to taxonomists for standard genome sequencing and annotation.</title>
        <authorList>
            <consortium name="The Broad Institute Genomics Platform"/>
            <consortium name="The Broad Institute Genome Sequencing Center for Infectious Disease"/>
            <person name="Wu L."/>
            <person name="Ma J."/>
        </authorList>
    </citation>
    <scope>NUCLEOTIDE SEQUENCE [LARGE SCALE GENOMIC DNA]</scope>
    <source>
        <strain evidence="2 3">CGMCC 1.10387</strain>
    </source>
</reference>
<keyword evidence="1" id="KW-0812">Transmembrane</keyword>
<dbReference type="Proteomes" id="UP001597092">
    <property type="component" value="Unassembled WGS sequence"/>
</dbReference>